<sequence>MNLARESFIQKDYDKTFYYLKNAEEDGIHSGIFWYYLGISVHYRGNESAAKRYLKKVFKNFGCWECSEAYEKLYSKKLKF</sequence>
<evidence type="ECO:0000313" key="1">
    <source>
        <dbReference type="EMBL" id="RWX03876.1"/>
    </source>
</evidence>
<dbReference type="Proteomes" id="UP000287527">
    <property type="component" value="Unassembled WGS sequence"/>
</dbReference>
<dbReference type="RefSeq" id="WP_128388429.1">
    <property type="nucleotide sequence ID" value="NZ_SBII01000001.1"/>
</dbReference>
<keyword evidence="2" id="KW-1185">Reference proteome</keyword>
<name>A0A444HFZ7_9FLAO</name>
<dbReference type="AlphaFoldDB" id="A0A444HFZ7"/>
<gene>
    <name evidence="1" type="ORF">EPI11_02815</name>
</gene>
<accession>A0A444HFZ7</accession>
<organism evidence="1 2">
    <name type="scientific">Flavobacterium cerinum</name>
    <dbReference type="NCBI Taxonomy" id="2502784"/>
    <lineage>
        <taxon>Bacteria</taxon>
        <taxon>Pseudomonadati</taxon>
        <taxon>Bacteroidota</taxon>
        <taxon>Flavobacteriia</taxon>
        <taxon>Flavobacteriales</taxon>
        <taxon>Flavobacteriaceae</taxon>
        <taxon>Flavobacterium</taxon>
    </lineage>
</organism>
<comment type="caution">
    <text evidence="1">The sequence shown here is derived from an EMBL/GenBank/DDBJ whole genome shotgun (WGS) entry which is preliminary data.</text>
</comment>
<proteinExistence type="predicted"/>
<evidence type="ECO:0000313" key="2">
    <source>
        <dbReference type="Proteomes" id="UP000287527"/>
    </source>
</evidence>
<dbReference type="EMBL" id="SBII01000001">
    <property type="protein sequence ID" value="RWX03876.1"/>
    <property type="molecule type" value="Genomic_DNA"/>
</dbReference>
<reference evidence="1 2" key="1">
    <citation type="submission" date="2019-01" db="EMBL/GenBank/DDBJ databases">
        <title>Flavobacterium sp. nov.,isolated from freshwater.</title>
        <authorList>
            <person name="Zhang R."/>
            <person name="Du Z.-J."/>
        </authorList>
    </citation>
    <scope>NUCLEOTIDE SEQUENCE [LARGE SCALE GENOMIC DNA]</scope>
    <source>
        <strain evidence="1 2">1E403</strain>
    </source>
</reference>
<protein>
    <recommendedName>
        <fullName evidence="3">Tetratricopeptide repeat protein</fullName>
    </recommendedName>
</protein>
<evidence type="ECO:0008006" key="3">
    <source>
        <dbReference type="Google" id="ProtNLM"/>
    </source>
</evidence>